<evidence type="ECO:0000313" key="3">
    <source>
        <dbReference type="WBParaSite" id="Minc3s00100g04540"/>
    </source>
</evidence>
<dbReference type="PANTHER" id="PTHR23021">
    <property type="entry name" value="SERPENTINE RECEPTOR, CLASS T"/>
    <property type="match status" value="1"/>
</dbReference>
<name>A0A914KSQ2_MELIC</name>
<dbReference type="Proteomes" id="UP000887563">
    <property type="component" value="Unplaced"/>
</dbReference>
<accession>A0A914KSQ2</accession>
<feature type="transmembrane region" description="Helical" evidence="1">
    <location>
        <begin position="200"/>
        <end position="217"/>
    </location>
</feature>
<keyword evidence="2" id="KW-1185">Reference proteome</keyword>
<proteinExistence type="predicted"/>
<keyword evidence="1" id="KW-0472">Membrane</keyword>
<sequence length="302" mass="35480">MEYILWNRKEFDIVYNCTGINVYDAPIEKRRYPIAAIICIILGFIYYPLYFPCLYSFWKNRNKNPCYLLLIYLSNLDIAFLWVPTFAFGIFSLNGVVYCSAPISTYFVGCATLCKCCNMRVNRLPPGSCPSGVDPKYRALFLTQKMQEKGSFLANMQGTYGHLTQYSIDNSNTVNILGINRCIEMAFPRISKKLFHNNRVYIWIIFSNLYGLYWLLFRHPYIFNGIIFEVSFEPLIGYRDFRMELFKEDLRVHIIHNTTLAVGSPIIYLIFSLMVFFKTRELIDSVSKEEKMECHYCPYDFV</sequence>
<protein>
    <submittedName>
        <fullName evidence="3">Uncharacterized protein</fullName>
    </submittedName>
</protein>
<reference evidence="3" key="1">
    <citation type="submission" date="2022-11" db="UniProtKB">
        <authorList>
            <consortium name="WormBaseParasite"/>
        </authorList>
    </citation>
    <scope>IDENTIFICATION</scope>
</reference>
<keyword evidence="1" id="KW-0812">Transmembrane</keyword>
<dbReference type="Pfam" id="PF10321">
    <property type="entry name" value="7TM_GPCR_Srt"/>
    <property type="match status" value="2"/>
</dbReference>
<keyword evidence="1" id="KW-1133">Transmembrane helix</keyword>
<dbReference type="InterPro" id="IPR019425">
    <property type="entry name" value="7TM_GPCR_serpentine_rcpt_Srt"/>
</dbReference>
<organism evidence="2 3">
    <name type="scientific">Meloidogyne incognita</name>
    <name type="common">Southern root-knot nematode worm</name>
    <name type="synonym">Oxyuris incognita</name>
    <dbReference type="NCBI Taxonomy" id="6306"/>
    <lineage>
        <taxon>Eukaryota</taxon>
        <taxon>Metazoa</taxon>
        <taxon>Ecdysozoa</taxon>
        <taxon>Nematoda</taxon>
        <taxon>Chromadorea</taxon>
        <taxon>Rhabditida</taxon>
        <taxon>Tylenchina</taxon>
        <taxon>Tylenchomorpha</taxon>
        <taxon>Tylenchoidea</taxon>
        <taxon>Meloidogynidae</taxon>
        <taxon>Meloidogyninae</taxon>
        <taxon>Meloidogyne</taxon>
        <taxon>Meloidogyne incognita group</taxon>
    </lineage>
</organism>
<feature type="transmembrane region" description="Helical" evidence="1">
    <location>
        <begin position="32"/>
        <end position="55"/>
    </location>
</feature>
<dbReference type="AlphaFoldDB" id="A0A914KSQ2"/>
<dbReference type="WBParaSite" id="Minc3s00100g04540">
    <property type="protein sequence ID" value="Minc3s00100g04540"/>
    <property type="gene ID" value="Minc3s00100g04540"/>
</dbReference>
<evidence type="ECO:0000313" key="2">
    <source>
        <dbReference type="Proteomes" id="UP000887563"/>
    </source>
</evidence>
<evidence type="ECO:0000256" key="1">
    <source>
        <dbReference type="SAM" id="Phobius"/>
    </source>
</evidence>
<feature type="transmembrane region" description="Helical" evidence="1">
    <location>
        <begin position="254"/>
        <end position="277"/>
    </location>
</feature>
<feature type="transmembrane region" description="Helical" evidence="1">
    <location>
        <begin position="67"/>
        <end position="89"/>
    </location>
</feature>